<protein>
    <submittedName>
        <fullName evidence="1">Uncharacterized protein</fullName>
    </submittedName>
</protein>
<reference evidence="1" key="2">
    <citation type="submission" date="2014-03" db="EMBL/GenBank/DDBJ databases">
        <title>The Genome Annotation of Fusarium oxysporum PHW808.</title>
        <authorList>
            <consortium name="The Broad Institute Genomics Platform"/>
            <person name="Ma L.-J."/>
            <person name="Corby-Kistler H."/>
            <person name="Broz K."/>
            <person name="Gale L.R."/>
            <person name="Jonkers W."/>
            <person name="O'Donnell K."/>
            <person name="Ploetz R."/>
            <person name="Steinberg C."/>
            <person name="Schwartz D.C."/>
            <person name="VanEtten H."/>
            <person name="Zhou S."/>
            <person name="Young S.K."/>
            <person name="Zeng Q."/>
            <person name="Gargeya S."/>
            <person name="Fitzgerald M."/>
            <person name="Abouelleil A."/>
            <person name="Alvarado L."/>
            <person name="Chapman S.B."/>
            <person name="Gainer-Dewar J."/>
            <person name="Goldberg J."/>
            <person name="Griggs A."/>
            <person name="Gujja S."/>
            <person name="Hansen M."/>
            <person name="Howarth C."/>
            <person name="Imamovic A."/>
            <person name="Ireland A."/>
            <person name="Larimer J."/>
            <person name="McCowan C."/>
            <person name="Murphy C."/>
            <person name="Pearson M."/>
            <person name="Poon T.W."/>
            <person name="Priest M."/>
            <person name="Roberts A."/>
            <person name="Saif S."/>
            <person name="Shea T."/>
            <person name="Sykes S."/>
            <person name="Wortman J."/>
            <person name="Nusbaum C."/>
            <person name="Birren B."/>
        </authorList>
    </citation>
    <scope>NUCLEOTIDE SEQUENCE</scope>
    <source>
        <strain evidence="1">54008</strain>
    </source>
</reference>
<sequence length="37" mass="4288">MRRAPGLTLSYNIAYNVSFKMPSMPRTAQVSRRFIRA</sequence>
<proteinExistence type="predicted"/>
<gene>
    <name evidence="1" type="ORF">FOPG_19501</name>
</gene>
<name>X0HSS8_FUSOX</name>
<organism evidence="1">
    <name type="scientific">Fusarium oxysporum f. sp. conglutinans race 2 54008</name>
    <dbReference type="NCBI Taxonomy" id="1089457"/>
    <lineage>
        <taxon>Eukaryota</taxon>
        <taxon>Fungi</taxon>
        <taxon>Dikarya</taxon>
        <taxon>Ascomycota</taxon>
        <taxon>Pezizomycotina</taxon>
        <taxon>Sordariomycetes</taxon>
        <taxon>Hypocreomycetidae</taxon>
        <taxon>Hypocreales</taxon>
        <taxon>Nectriaceae</taxon>
        <taxon>Fusarium</taxon>
        <taxon>Fusarium oxysporum species complex</taxon>
    </lineage>
</organism>
<accession>X0HSS8</accession>
<evidence type="ECO:0000313" key="1">
    <source>
        <dbReference type="EMBL" id="EXL64229.1"/>
    </source>
</evidence>
<dbReference type="AlphaFoldDB" id="X0HSS8"/>
<dbReference type="Proteomes" id="UP000030676">
    <property type="component" value="Unassembled WGS sequence"/>
</dbReference>
<dbReference type="HOGENOM" id="CLU_3351174_0_0_1"/>
<reference evidence="1" key="1">
    <citation type="submission" date="2011-11" db="EMBL/GenBank/DDBJ databases">
        <title>The Genome Sequence of Fusarium oxysporum PHW808.</title>
        <authorList>
            <consortium name="The Broad Institute Genome Sequencing Platform"/>
            <person name="Ma L.-J."/>
            <person name="Gale L.R."/>
            <person name="Schwartz D.C."/>
            <person name="Zhou S."/>
            <person name="Corby-Kistler H."/>
            <person name="Young S.K."/>
            <person name="Zeng Q."/>
            <person name="Gargeya S."/>
            <person name="Fitzgerald M."/>
            <person name="Haas B."/>
            <person name="Abouelleil A."/>
            <person name="Alvarado L."/>
            <person name="Arachchi H.M."/>
            <person name="Berlin A."/>
            <person name="Brown A."/>
            <person name="Chapman S.B."/>
            <person name="Chen Z."/>
            <person name="Dunbar C."/>
            <person name="Freedman E."/>
            <person name="Gearin G."/>
            <person name="Goldberg J."/>
            <person name="Griggs A."/>
            <person name="Gujja S."/>
            <person name="Heiman D."/>
            <person name="Howarth C."/>
            <person name="Larson L."/>
            <person name="Lui A."/>
            <person name="MacDonald P.J.P."/>
            <person name="Montmayeur A."/>
            <person name="Murphy C."/>
            <person name="Neiman D."/>
            <person name="Pearson M."/>
            <person name="Priest M."/>
            <person name="Roberts A."/>
            <person name="Saif S."/>
            <person name="Shea T."/>
            <person name="Shenoy N."/>
            <person name="Sisk P."/>
            <person name="Stolte C."/>
            <person name="Sykes S."/>
            <person name="Wortman J."/>
            <person name="Nusbaum C."/>
            <person name="Birren B."/>
        </authorList>
    </citation>
    <scope>NUCLEOTIDE SEQUENCE [LARGE SCALE GENOMIC DNA]</scope>
    <source>
        <strain evidence="1">54008</strain>
    </source>
</reference>
<dbReference type="EMBL" id="KK034251">
    <property type="protein sequence ID" value="EXL64229.1"/>
    <property type="molecule type" value="Genomic_DNA"/>
</dbReference>